<evidence type="ECO:0000256" key="1">
    <source>
        <dbReference type="ARBA" id="ARBA00004496"/>
    </source>
</evidence>
<dbReference type="PATRIC" id="fig|56110.3.peg.7358"/>
<dbReference type="RefSeq" id="WP_015152050.1">
    <property type="nucleotide sequence ID" value="NC_019693.1"/>
</dbReference>
<dbReference type="InParanoid" id="K9TRI2"/>
<dbReference type="SMART" id="SM00642">
    <property type="entry name" value="Aamy"/>
    <property type="match status" value="1"/>
</dbReference>
<dbReference type="EMBL" id="CP003607">
    <property type="protein sequence ID" value="AFY85447.1"/>
    <property type="molecule type" value="Genomic_DNA"/>
</dbReference>
<dbReference type="EC" id="3.2.1.141" evidence="4 13"/>
<dbReference type="Gene3D" id="2.60.40.10">
    <property type="entry name" value="Immunoglobulins"/>
    <property type="match status" value="1"/>
</dbReference>
<feature type="domain" description="Glycosyl hydrolase family 13 catalytic" evidence="17">
    <location>
        <begin position="116"/>
        <end position="462"/>
    </location>
</feature>
<dbReference type="Gene3D" id="3.20.20.80">
    <property type="entry name" value="Glycosidases"/>
    <property type="match status" value="1"/>
</dbReference>
<dbReference type="SUPFAM" id="SSF81296">
    <property type="entry name" value="E set domains"/>
    <property type="match status" value="1"/>
</dbReference>
<evidence type="ECO:0000256" key="12">
    <source>
        <dbReference type="ARBA" id="ARBA00034013"/>
    </source>
</evidence>
<evidence type="ECO:0000313" key="19">
    <source>
        <dbReference type="Proteomes" id="UP000010367"/>
    </source>
</evidence>
<dbReference type="Pfam" id="PF00128">
    <property type="entry name" value="Alpha-amylase"/>
    <property type="match status" value="1"/>
</dbReference>
<evidence type="ECO:0000256" key="6">
    <source>
        <dbReference type="ARBA" id="ARBA00022490"/>
    </source>
</evidence>
<keyword evidence="7 14" id="KW-0378">Hydrolase</keyword>
<dbReference type="PANTHER" id="PTHR43651">
    <property type="entry name" value="1,4-ALPHA-GLUCAN-BRANCHING ENZYME"/>
    <property type="match status" value="1"/>
</dbReference>
<dbReference type="GO" id="GO:0005992">
    <property type="term" value="P:trehalose biosynthetic process"/>
    <property type="evidence" value="ECO:0007669"/>
    <property type="project" value="UniProtKB-UniRule"/>
</dbReference>
<organism evidence="18 19">
    <name type="scientific">Oscillatoria acuminata PCC 6304</name>
    <dbReference type="NCBI Taxonomy" id="56110"/>
    <lineage>
        <taxon>Bacteria</taxon>
        <taxon>Bacillati</taxon>
        <taxon>Cyanobacteriota</taxon>
        <taxon>Cyanophyceae</taxon>
        <taxon>Oscillatoriophycideae</taxon>
        <taxon>Oscillatoriales</taxon>
        <taxon>Oscillatoriaceae</taxon>
        <taxon>Oscillatoria</taxon>
    </lineage>
</organism>
<dbReference type="AlphaFoldDB" id="K9TRI2"/>
<dbReference type="CDD" id="cd11325">
    <property type="entry name" value="AmyAc_GTHase"/>
    <property type="match status" value="1"/>
</dbReference>
<accession>K9TRI2</accession>
<dbReference type="OrthoDB" id="9800174at2"/>
<protein>
    <recommendedName>
        <fullName evidence="5 13">Malto-oligosyltrehalose trehalohydrolase</fullName>
        <shortName evidence="14">MTHase</shortName>
        <ecNumber evidence="4 13">3.2.1.141</ecNumber>
    </recommendedName>
    <alternativeName>
        <fullName evidence="11 14">4-alpha-D-((1-&gt;4)-alpha-D-glucano)trehalose trehalohydrolase</fullName>
    </alternativeName>
    <alternativeName>
        <fullName evidence="10 14">Maltooligosyl trehalose trehalohydrolase</fullName>
    </alternativeName>
</protein>
<feature type="site" description="Transition state stabilizer" evidence="16">
    <location>
        <position position="393"/>
    </location>
</feature>
<dbReference type="UniPathway" id="UPA00299"/>
<dbReference type="InterPro" id="IPR006047">
    <property type="entry name" value="GH13_cat_dom"/>
</dbReference>
<evidence type="ECO:0000256" key="8">
    <source>
        <dbReference type="ARBA" id="ARBA00023277"/>
    </source>
</evidence>
<comment type="pathway">
    <text evidence="2 14">Glycan biosynthesis; trehalose biosynthesis.</text>
</comment>
<gene>
    <name evidence="18" type="ORF">Oscil6304_5985</name>
</gene>
<evidence type="ECO:0000256" key="15">
    <source>
        <dbReference type="PIRSR" id="PIRSR006337-1"/>
    </source>
</evidence>
<dbReference type="InterPro" id="IPR014756">
    <property type="entry name" value="Ig_E-set"/>
</dbReference>
<evidence type="ECO:0000256" key="10">
    <source>
        <dbReference type="ARBA" id="ARBA00032057"/>
    </source>
</evidence>
<dbReference type="Gene3D" id="1.10.10.760">
    <property type="entry name" value="E-set domains of sugar-utilizing enzymes"/>
    <property type="match status" value="1"/>
</dbReference>
<dbReference type="GO" id="GO:0005737">
    <property type="term" value="C:cytoplasm"/>
    <property type="evidence" value="ECO:0007669"/>
    <property type="project" value="UniProtKB-SubCell"/>
</dbReference>
<dbReference type="KEGG" id="oac:Oscil6304_5985"/>
<dbReference type="SUPFAM" id="SSF51445">
    <property type="entry name" value="(Trans)glycosidases"/>
    <property type="match status" value="1"/>
</dbReference>
<evidence type="ECO:0000256" key="11">
    <source>
        <dbReference type="ARBA" id="ARBA00033284"/>
    </source>
</evidence>
<dbReference type="InterPro" id="IPR004193">
    <property type="entry name" value="Glyco_hydro_13_N"/>
</dbReference>
<evidence type="ECO:0000256" key="16">
    <source>
        <dbReference type="PIRSR" id="PIRSR006337-3"/>
    </source>
</evidence>
<dbReference type="NCBIfam" id="TIGR02402">
    <property type="entry name" value="trehalose_TreZ"/>
    <property type="match status" value="1"/>
</dbReference>
<keyword evidence="8" id="KW-0119">Carbohydrate metabolism</keyword>
<keyword evidence="9 14" id="KW-0326">Glycosidase</keyword>
<dbReference type="HOGENOM" id="CLU_020726_2_0_3"/>
<comment type="similarity">
    <text evidence="3 14">Belongs to the glycosyl hydrolase 13 family.</text>
</comment>
<evidence type="ECO:0000256" key="9">
    <source>
        <dbReference type="ARBA" id="ARBA00023295"/>
    </source>
</evidence>
<evidence type="ECO:0000256" key="7">
    <source>
        <dbReference type="ARBA" id="ARBA00022801"/>
    </source>
</evidence>
<evidence type="ECO:0000256" key="13">
    <source>
        <dbReference type="NCBIfam" id="TIGR02402"/>
    </source>
</evidence>
<evidence type="ECO:0000259" key="17">
    <source>
        <dbReference type="SMART" id="SM00642"/>
    </source>
</evidence>
<dbReference type="STRING" id="56110.Oscil6304_5985"/>
<sequence length="611" mass="69752">MTVTLGSNYLGNDRCEFTVWAPLLKEVAVVIAAEDEQRAIAMEQQAEGYWKTTAEGITPGTRYFYRLDGNLLRPDPASHLQPDGVHGPSAVVDPNAFSWRDRSWCNLPLEEYIIYELHVGTFTPEGTFEAIIPRLGVLKDLGINAIEIMPVAQFPGDRNWGYDGVLPYAVQNSYGGPDKLKQWVDACHQQGIAVIMDVVYNHLGPEGNYLADFGPYFTNKYRPIWGEALNFDEEYSDGVRNFFIENALYWLREYHIDALRLDAIQAIFEMGARPFLQELSDAVADLSEQEGRKFYITAESDLNDVRVIRPKELGGYGLDSQWCDDFHHVLHTLLTGENDRYYQDFGQIQQLVKSFKEGFVYDGIYAPHRKRRHGNSAKDQPAHQFIVFSQNHDQTGNRIGGDRLSHLISFDGLKLAAATVLLSPFLPFLFMGEEYGETAPFLYFVSHSDPDLIEAIRQDKEKEFTQGLKSGKFNNPQDVNTFYQCQLNWEKHQQGQHQILWNFYRRLIELRRTVPALKKLSKETLDCSCLEAENLLFVRRWADKSQVFYVINFSTNAVKFEPNIPDGNWQKILDSSEENWKGPGSSLPEVIQPEKSVSIPPLTVGLYEISG</sequence>
<dbReference type="PANTHER" id="PTHR43651:SF11">
    <property type="entry name" value="MALTO-OLIGOSYLTREHALOSE TREHALOHYDROLASE"/>
    <property type="match status" value="1"/>
</dbReference>
<comment type="subcellular location">
    <subcellularLocation>
        <location evidence="1 15">Cytoplasm</location>
    </subcellularLocation>
</comment>
<keyword evidence="19" id="KW-1185">Reference proteome</keyword>
<feature type="active site" description="Nucleophile" evidence="15">
    <location>
        <position position="262"/>
    </location>
</feature>
<dbReference type="CDD" id="cd02853">
    <property type="entry name" value="E_set_MTHase_like_N"/>
    <property type="match status" value="1"/>
</dbReference>
<name>K9TRI2_9CYAN</name>
<evidence type="ECO:0000256" key="4">
    <source>
        <dbReference type="ARBA" id="ARBA00012268"/>
    </source>
</evidence>
<dbReference type="InterPro" id="IPR044901">
    <property type="entry name" value="Trehalose_TreZ_E-set_sf"/>
</dbReference>
<evidence type="ECO:0000256" key="3">
    <source>
        <dbReference type="ARBA" id="ARBA00008061"/>
    </source>
</evidence>
<dbReference type="Pfam" id="PF02922">
    <property type="entry name" value="CBM_48"/>
    <property type="match status" value="1"/>
</dbReference>
<keyword evidence="6" id="KW-0963">Cytoplasm</keyword>
<dbReference type="eggNOG" id="COG0296">
    <property type="taxonomic scope" value="Bacteria"/>
</dbReference>
<evidence type="ECO:0000256" key="14">
    <source>
        <dbReference type="PIRNR" id="PIRNR006337"/>
    </source>
</evidence>
<dbReference type="Proteomes" id="UP000010367">
    <property type="component" value="Chromosome"/>
</dbReference>
<dbReference type="GO" id="GO:0033942">
    <property type="term" value="F:4-alpha-D-(1-&gt;4)-alpha-D-glucanotrehalose trehalohydrolase activity"/>
    <property type="evidence" value="ECO:0007669"/>
    <property type="project" value="UniProtKB-EC"/>
</dbReference>
<evidence type="ECO:0000256" key="2">
    <source>
        <dbReference type="ARBA" id="ARBA00005199"/>
    </source>
</evidence>
<evidence type="ECO:0000256" key="5">
    <source>
        <dbReference type="ARBA" id="ARBA00015938"/>
    </source>
</evidence>
<comment type="catalytic activity">
    <reaction evidence="12 14">
        <text>hydrolysis of (1-&gt;4)-alpha-D-glucosidic linkage in 4-alpha-D-[(1-&gt;4)-alpha-D-glucanosyl]n trehalose to yield trehalose and (1-&gt;4)-alpha-D-glucan.</text>
        <dbReference type="EC" id="3.2.1.141"/>
    </reaction>
</comment>
<proteinExistence type="inferred from homology"/>
<feature type="active site" description="Proton donor" evidence="15">
    <location>
        <position position="299"/>
    </location>
</feature>
<dbReference type="InterPro" id="IPR017853">
    <property type="entry name" value="GH"/>
</dbReference>
<dbReference type="PIRSF" id="PIRSF006337">
    <property type="entry name" value="Trehalose_TreZ"/>
    <property type="match status" value="1"/>
</dbReference>
<reference evidence="18 19" key="1">
    <citation type="submission" date="2012-06" db="EMBL/GenBank/DDBJ databases">
        <title>Finished chromosome of genome of Oscillatoria acuminata PCC 6304.</title>
        <authorList>
            <consortium name="US DOE Joint Genome Institute"/>
            <person name="Gugger M."/>
            <person name="Coursin T."/>
            <person name="Rippka R."/>
            <person name="Tandeau De Marsac N."/>
            <person name="Huntemann M."/>
            <person name="Wei C.-L."/>
            <person name="Han J."/>
            <person name="Detter J.C."/>
            <person name="Han C."/>
            <person name="Tapia R."/>
            <person name="Davenport K."/>
            <person name="Daligault H."/>
            <person name="Erkkila T."/>
            <person name="Gu W."/>
            <person name="Munk A.C.C."/>
            <person name="Teshima H."/>
            <person name="Xu Y."/>
            <person name="Chain P."/>
            <person name="Chen A."/>
            <person name="Krypides N."/>
            <person name="Mavromatis K."/>
            <person name="Markowitz V."/>
            <person name="Szeto E."/>
            <person name="Ivanova N."/>
            <person name="Mikhailova N."/>
            <person name="Ovchinnikova G."/>
            <person name="Pagani I."/>
            <person name="Pati A."/>
            <person name="Goodwin L."/>
            <person name="Peters L."/>
            <person name="Pitluck S."/>
            <person name="Woyke T."/>
            <person name="Kerfeld C."/>
        </authorList>
    </citation>
    <scope>NUCLEOTIDE SEQUENCE [LARGE SCALE GENOMIC DNA]</scope>
    <source>
        <strain evidence="18 19">PCC 6304</strain>
    </source>
</reference>
<dbReference type="InterPro" id="IPR012768">
    <property type="entry name" value="Trehalose_TreZ"/>
</dbReference>
<dbReference type="InterPro" id="IPR013783">
    <property type="entry name" value="Ig-like_fold"/>
</dbReference>
<evidence type="ECO:0000313" key="18">
    <source>
        <dbReference type="EMBL" id="AFY85447.1"/>
    </source>
</evidence>